<name>A0A6C8Y1I1_SALDZ</name>
<dbReference type="Proteomes" id="UP000885362">
    <property type="component" value="Unassembled WGS sequence"/>
</dbReference>
<evidence type="ECO:0000259" key="1">
    <source>
        <dbReference type="Pfam" id="PF12486"/>
    </source>
</evidence>
<dbReference type="InterPro" id="IPR021069">
    <property type="entry name" value="ImpA_C"/>
</dbReference>
<gene>
    <name evidence="2" type="ORF">EL06_20890</name>
</gene>
<dbReference type="AlphaFoldDB" id="A0A6C8Y1I1"/>
<evidence type="ECO:0000313" key="2">
    <source>
        <dbReference type="EMBL" id="MIE71805.1"/>
    </source>
</evidence>
<protein>
    <recommendedName>
        <fullName evidence="1">ImpA C-terminal domain-containing protein</fullName>
    </recommendedName>
</protein>
<proteinExistence type="predicted"/>
<sequence length="93" mass="10610">MAGRLLFTAINVHAAVRLSPPSATVSELKSQVFHMLTSFRQTVPVEEQLRRLKLFPECSPLRQQQIQQAEQHVRAQTCRLAQGKNNVTDNWEV</sequence>
<organism evidence="2">
    <name type="scientific">Salmonella diarizonae</name>
    <dbReference type="NCBI Taxonomy" id="59204"/>
    <lineage>
        <taxon>Bacteria</taxon>
        <taxon>Pseudomonadati</taxon>
        <taxon>Pseudomonadota</taxon>
        <taxon>Gammaproteobacteria</taxon>
        <taxon>Enterobacterales</taxon>
        <taxon>Enterobacteriaceae</taxon>
        <taxon>Salmonella</taxon>
    </lineage>
</organism>
<accession>A0A6C8Y1I1</accession>
<reference evidence="2" key="1">
    <citation type="submission" date="2018-08" db="EMBL/GenBank/DDBJ databases">
        <authorList>
            <consortium name="GenomeTrakr network: Whole genome sequencing for foodborne pathogen traceback"/>
        </authorList>
    </citation>
    <scope>NUCLEOTIDE SEQUENCE [LARGE SCALE GENOMIC DNA]</scope>
    <source>
        <strain evidence="2">FMA0132</strain>
    </source>
</reference>
<dbReference type="EMBL" id="RSHK01000024">
    <property type="protein sequence ID" value="MIE71805.1"/>
    <property type="molecule type" value="Genomic_DNA"/>
</dbReference>
<dbReference type="Pfam" id="PF12486">
    <property type="entry name" value="VasL"/>
    <property type="match status" value="1"/>
</dbReference>
<comment type="caution">
    <text evidence="2">The sequence shown here is derived from an EMBL/GenBank/DDBJ whole genome shotgun (WGS) entry which is preliminary data.</text>
</comment>
<feature type="domain" description="ImpA C-terminal" evidence="1">
    <location>
        <begin position="23"/>
        <end position="83"/>
    </location>
</feature>